<accession>A0A2I7SHL1</accession>
<dbReference type="KEGG" id="taj:C1A40_07850"/>
<dbReference type="Proteomes" id="UP000236592">
    <property type="component" value="Chromosome"/>
</dbReference>
<name>A0A2I7SHL1_9FLAO</name>
<organism evidence="2 3">
    <name type="scientific">Pseudotamlana carrageenivorans</name>
    <dbReference type="NCBI Taxonomy" id="2069432"/>
    <lineage>
        <taxon>Bacteria</taxon>
        <taxon>Pseudomonadati</taxon>
        <taxon>Bacteroidota</taxon>
        <taxon>Flavobacteriia</taxon>
        <taxon>Flavobacteriales</taxon>
        <taxon>Flavobacteriaceae</taxon>
        <taxon>Pseudotamlana</taxon>
    </lineage>
</organism>
<sequence length="267" mass="30331">MIKPKNVTIVFCFFALIQSLCAQSGFSHELGLVAGFVEMRSDFGESENSSNNFTNSGFGIGLVHYMNFTLNADCNCYTADNYFNDHFKLRSEISYNRTHLEHHGKWVDPSLTSPEADQLRTHTGLAKNYNIGTQLEYYPLSIRDFQAYAYRFTPFVNLGIQYTYHTPEVKTTYNNPDPNAIGDVTDPSNFYSGWAPGSVDASPGSSWAVVSNVGVRYKLSRVSDLMLDFRWQFFMDDKVDGLDHNLPSNKNNDSLIWLSLGYIFYLN</sequence>
<protein>
    <submittedName>
        <fullName evidence="2">Glutamate dehydrogenase</fullName>
    </submittedName>
</protein>
<reference evidence="3" key="1">
    <citation type="submission" date="2018-01" db="EMBL/GenBank/DDBJ databases">
        <title>Complete genome of Tamlana sp. UJ94.</title>
        <authorList>
            <person name="Jung J."/>
            <person name="Chung D."/>
            <person name="Bae S.S."/>
            <person name="Baek K."/>
        </authorList>
    </citation>
    <scope>NUCLEOTIDE SEQUENCE [LARGE SCALE GENOMIC DNA]</scope>
    <source>
        <strain evidence="3">UJ94</strain>
    </source>
</reference>
<dbReference type="OrthoDB" id="1142271at2"/>
<dbReference type="EMBL" id="CP025938">
    <property type="protein sequence ID" value="AUS05393.1"/>
    <property type="molecule type" value="Genomic_DNA"/>
</dbReference>
<dbReference type="Gene3D" id="2.40.160.20">
    <property type="match status" value="1"/>
</dbReference>
<dbReference type="AlphaFoldDB" id="A0A2I7SHL1"/>
<evidence type="ECO:0000313" key="2">
    <source>
        <dbReference type="EMBL" id="AUS05393.1"/>
    </source>
</evidence>
<dbReference type="RefSeq" id="WP_102995430.1">
    <property type="nucleotide sequence ID" value="NZ_CP025938.1"/>
</dbReference>
<dbReference type="NCBIfam" id="NF047659">
    <property type="entry name" value="THC0290_0291_fam"/>
    <property type="match status" value="1"/>
</dbReference>
<keyword evidence="3" id="KW-1185">Reference proteome</keyword>
<feature type="signal peptide" evidence="1">
    <location>
        <begin position="1"/>
        <end position="22"/>
    </location>
</feature>
<gene>
    <name evidence="2" type="ORF">C1A40_07850</name>
</gene>
<feature type="chain" id="PRO_5014351792" evidence="1">
    <location>
        <begin position="23"/>
        <end position="267"/>
    </location>
</feature>
<evidence type="ECO:0000313" key="3">
    <source>
        <dbReference type="Proteomes" id="UP000236592"/>
    </source>
</evidence>
<evidence type="ECO:0000256" key="1">
    <source>
        <dbReference type="SAM" id="SignalP"/>
    </source>
</evidence>
<keyword evidence="1" id="KW-0732">Signal</keyword>
<proteinExistence type="predicted"/>